<dbReference type="Proteomes" id="UP000293562">
    <property type="component" value="Unassembled WGS sequence"/>
</dbReference>
<dbReference type="Pfam" id="PF04230">
    <property type="entry name" value="PS_pyruv_trans"/>
    <property type="match status" value="1"/>
</dbReference>
<evidence type="ECO:0000313" key="3">
    <source>
        <dbReference type="Proteomes" id="UP000293562"/>
    </source>
</evidence>
<dbReference type="InterPro" id="IPR007345">
    <property type="entry name" value="Polysacch_pyruvyl_Trfase"/>
</dbReference>
<gene>
    <name evidence="2" type="ORF">EV201_1444</name>
</gene>
<reference evidence="2 3" key="1">
    <citation type="submission" date="2019-02" db="EMBL/GenBank/DDBJ databases">
        <title>Genomic Encyclopedia of Type Strains, Phase IV (KMG-IV): sequencing the most valuable type-strain genomes for metagenomic binning, comparative biology and taxonomic classification.</title>
        <authorList>
            <person name="Goeker M."/>
        </authorList>
    </citation>
    <scope>NUCLEOTIDE SEQUENCE [LARGE SCALE GENOMIC DNA]</scope>
    <source>
        <strain evidence="2 3">DSM 28825</strain>
    </source>
</reference>
<sequence length="373" mass="43226">MKIGTLTLPLWYNYGGIIQAYALQRILADLGHEASLIDFHHPIPSSLQLLRNKMVRGVKKYLFQNGNAVIYPDYHQRKIISKHTLEFIKKEIQPITDKVYSYDELKKIETDFEAFIVGSDQVWRPNYTPNIRNYFLDFTDKTKIAYAASLGTDVWQYSDDQHEICKSLIQKFRAVSVREKSALSICKDKFGVEAIQVLDPTMLLTQNDYLKLCEKYDTPQNTGNLFTYILDESDRNKEIVNRVSRVLNLKAFRVMPKPFDEHFRKDDAAYVFPPLTQWLKAFDDAEFIVADSFHGCVFAIIFNKPFIAIGNKVRGLTRFQSLLEMFNLSDRLILSPDDLSEYLINTPIDWSSVNAILDTNKNNSLEFLKTNLE</sequence>
<organism evidence="2 3">
    <name type="scientific">Ancylomarina subtilis</name>
    <dbReference type="NCBI Taxonomy" id="1639035"/>
    <lineage>
        <taxon>Bacteria</taxon>
        <taxon>Pseudomonadati</taxon>
        <taxon>Bacteroidota</taxon>
        <taxon>Bacteroidia</taxon>
        <taxon>Marinilabiliales</taxon>
        <taxon>Marinifilaceae</taxon>
        <taxon>Ancylomarina</taxon>
    </lineage>
</organism>
<evidence type="ECO:0000259" key="1">
    <source>
        <dbReference type="Pfam" id="PF04230"/>
    </source>
</evidence>
<proteinExistence type="predicted"/>
<dbReference type="GO" id="GO:0016740">
    <property type="term" value="F:transferase activity"/>
    <property type="evidence" value="ECO:0007669"/>
    <property type="project" value="UniProtKB-KW"/>
</dbReference>
<comment type="caution">
    <text evidence="2">The sequence shown here is derived from an EMBL/GenBank/DDBJ whole genome shotgun (WGS) entry which is preliminary data.</text>
</comment>
<dbReference type="OrthoDB" id="9799278at2"/>
<name>A0A4Q7VKV7_9BACT</name>
<dbReference type="EMBL" id="SHKN01000001">
    <property type="protein sequence ID" value="RZT96794.1"/>
    <property type="molecule type" value="Genomic_DNA"/>
</dbReference>
<feature type="domain" description="Polysaccharide pyruvyl transferase" evidence="1">
    <location>
        <begin position="13"/>
        <end position="312"/>
    </location>
</feature>
<keyword evidence="2" id="KW-0808">Transferase</keyword>
<keyword evidence="3" id="KW-1185">Reference proteome</keyword>
<accession>A0A4Q7VKV7</accession>
<dbReference type="AlphaFoldDB" id="A0A4Q7VKV7"/>
<evidence type="ECO:0000313" key="2">
    <source>
        <dbReference type="EMBL" id="RZT96794.1"/>
    </source>
</evidence>
<dbReference type="RefSeq" id="WP_130306877.1">
    <property type="nucleotide sequence ID" value="NZ_SHKN01000001.1"/>
</dbReference>
<protein>
    <submittedName>
        <fullName evidence="2">Polysaccharide pyruvyl transferase</fullName>
    </submittedName>
</protein>